<evidence type="ECO:0008006" key="3">
    <source>
        <dbReference type="Google" id="ProtNLM"/>
    </source>
</evidence>
<evidence type="ECO:0000313" key="1">
    <source>
        <dbReference type="EMBL" id="EXM39720.1"/>
    </source>
</evidence>
<dbReference type="PANTHER" id="PTHR36452:SF1">
    <property type="entry name" value="DUF2461 DOMAIN-CONTAINING PROTEIN"/>
    <property type="match status" value="1"/>
</dbReference>
<dbReference type="Pfam" id="PF09365">
    <property type="entry name" value="DUF2461"/>
    <property type="match status" value="1"/>
</dbReference>
<dbReference type="AlphaFoldDB" id="A0A011WRT5"/>
<proteinExistence type="predicted"/>
<dbReference type="EMBL" id="JEOB01000002">
    <property type="protein sequence ID" value="EXM39720.1"/>
    <property type="molecule type" value="Genomic_DNA"/>
</dbReference>
<reference evidence="1 2" key="1">
    <citation type="submission" date="2013-06" db="EMBL/GenBank/DDBJ databases">
        <title>Rumen cellulosomics: divergent fiber-degrading strategies revealed by comparative genome-wide analysis of six Ruminococcal strains.</title>
        <authorList>
            <person name="Dassa B."/>
            <person name="Borovok I."/>
            <person name="Lamed R."/>
            <person name="Flint H."/>
            <person name="Yeoman C.J."/>
            <person name="White B."/>
            <person name="Bayer E.A."/>
        </authorList>
    </citation>
    <scope>NUCLEOTIDE SEQUENCE [LARGE SCALE GENOMIC DNA]</scope>
    <source>
        <strain evidence="1 2">SY3</strain>
    </source>
</reference>
<dbReference type="PANTHER" id="PTHR36452">
    <property type="entry name" value="CHROMOSOME 12, WHOLE GENOME SHOTGUN SEQUENCE"/>
    <property type="match status" value="1"/>
</dbReference>
<dbReference type="Proteomes" id="UP000021369">
    <property type="component" value="Unassembled WGS sequence"/>
</dbReference>
<dbReference type="OrthoDB" id="9794241at2"/>
<name>A0A011WRT5_RUMAL</name>
<accession>A0A011WRT5</accession>
<dbReference type="InterPro" id="IPR012808">
    <property type="entry name" value="CHP02453"/>
</dbReference>
<dbReference type="PATRIC" id="fig|1341156.4.peg.1989"/>
<keyword evidence="2" id="KW-1185">Reference proteome</keyword>
<dbReference type="InterPro" id="IPR015996">
    <property type="entry name" value="UCP028451"/>
</dbReference>
<sequence>MPFTPNAPQFLFENYTRNDKEWFRANKETYEKEVLVPMREMIEYLAPLMGRIDNRIVCSPKKVSRIYRDVRLIRDGMFFRKSIWFSLMRPKERFVSKPEFFFWISPDDLGWGCGYYNMPSPVVEKVRMYILNRDKAAVKAIDAYESQDSLVLDGAPYKRDRYPNEPVRYKNWLNRRNPVVLHSSDDPELFFGDKLCERVAADFEKIAPVYELFIKAEDAVAAEDSEKTR</sequence>
<gene>
    <name evidence="1" type="ORF">RASY3_07910</name>
</gene>
<comment type="caution">
    <text evidence="1">The sequence shown here is derived from an EMBL/GenBank/DDBJ whole genome shotgun (WGS) entry which is preliminary data.</text>
</comment>
<dbReference type="RefSeq" id="WP_037286677.1">
    <property type="nucleotide sequence ID" value="NZ_JEOB01000002.1"/>
</dbReference>
<protein>
    <recommendedName>
        <fullName evidence="3">TIGR02453 family protein</fullName>
    </recommendedName>
</protein>
<dbReference type="PIRSF" id="PIRSF028451">
    <property type="entry name" value="UCP028451"/>
    <property type="match status" value="1"/>
</dbReference>
<evidence type="ECO:0000313" key="2">
    <source>
        <dbReference type="Proteomes" id="UP000021369"/>
    </source>
</evidence>
<organism evidence="1 2">
    <name type="scientific">Ruminococcus albus SY3</name>
    <dbReference type="NCBI Taxonomy" id="1341156"/>
    <lineage>
        <taxon>Bacteria</taxon>
        <taxon>Bacillati</taxon>
        <taxon>Bacillota</taxon>
        <taxon>Clostridia</taxon>
        <taxon>Eubacteriales</taxon>
        <taxon>Oscillospiraceae</taxon>
        <taxon>Ruminococcus</taxon>
    </lineage>
</organism>